<proteinExistence type="inferred from homology"/>
<organism evidence="4 5">
    <name type="scientific">Corynebacterium casei LMG S-19264</name>
    <dbReference type="NCBI Taxonomy" id="1285583"/>
    <lineage>
        <taxon>Bacteria</taxon>
        <taxon>Bacillati</taxon>
        <taxon>Actinomycetota</taxon>
        <taxon>Actinomycetes</taxon>
        <taxon>Mycobacteriales</taxon>
        <taxon>Corynebacteriaceae</taxon>
        <taxon>Corynebacterium</taxon>
    </lineage>
</organism>
<comment type="similarity">
    <text evidence="1">Belongs to the AccD/PCCB family.</text>
</comment>
<evidence type="ECO:0000313" key="4">
    <source>
        <dbReference type="EMBL" id="AHI19299.1"/>
    </source>
</evidence>
<dbReference type="EMBL" id="CP004350">
    <property type="protein sequence ID" value="AHI19299.1"/>
    <property type="molecule type" value="Genomic_DNA"/>
</dbReference>
<dbReference type="InterPro" id="IPR011762">
    <property type="entry name" value="COA_CT_N"/>
</dbReference>
<dbReference type="Proteomes" id="UP000019226">
    <property type="component" value="Chromosome"/>
</dbReference>
<dbReference type="PROSITE" id="PS50989">
    <property type="entry name" value="COA_CT_CTER"/>
    <property type="match status" value="1"/>
</dbReference>
<name>A0ABN4CA19_9CORY</name>
<sequence length="519" mass="54741">MTKKPDLKTTAGKIEDLDQRVTESLNPLGEGAVDGGQEAGQLTARTRIDALLDAGSFVETDALARHRSVDFDREHNKPSTDGVVTGYGTLDGRKVCVFSQDESIFEGTLGEVNGEKIIKIYDLALKTGVPIVGIHASAGPRVQEGIVTLGMYGRIMARATSASGLIPQVSVVVGDTEGMASFLSGFSDVVVMTSQAALHQARPSVVAQVFGEDVTAAELGGAGVHCENGTAQIIAETDEQALLMARDVLSYLPVNNRAEAPRTEAEIMAGSITNNISEADKKLLDIIPDEASTAYDMREVVDSVVDDASFYEVSGAFAPNVLTGFARIEGRSVGVVANQPMANAGALDSAAAEKAARFIRTCDAFNTPVVTFVDSPGFVPSAEEEKAGLVRRATKLAYAYAEASVGKITVITRKALGPAFVFMGSKDLGADLAYGWPTAEIAVAQTSQAAEDIYGADATEEQKAELEEKFMGPYQAAERGMVDAVISPAATRGHLIEGLRLLERKVVPAALKKHGNITL</sequence>
<dbReference type="PANTHER" id="PTHR43842">
    <property type="entry name" value="PROPIONYL-COA CARBOXYLASE BETA CHAIN"/>
    <property type="match status" value="1"/>
</dbReference>
<dbReference type="PROSITE" id="PS50980">
    <property type="entry name" value="COA_CT_NTER"/>
    <property type="match status" value="1"/>
</dbReference>
<evidence type="ECO:0000313" key="5">
    <source>
        <dbReference type="Proteomes" id="UP000019226"/>
    </source>
</evidence>
<dbReference type="InterPro" id="IPR029045">
    <property type="entry name" value="ClpP/crotonase-like_dom_sf"/>
</dbReference>
<evidence type="ECO:0000256" key="1">
    <source>
        <dbReference type="ARBA" id="ARBA00006102"/>
    </source>
</evidence>
<dbReference type="Gene3D" id="3.90.226.10">
    <property type="entry name" value="2-enoyl-CoA Hydratase, Chain A, domain 1"/>
    <property type="match status" value="2"/>
</dbReference>
<evidence type="ECO:0000259" key="3">
    <source>
        <dbReference type="PROSITE" id="PS50989"/>
    </source>
</evidence>
<dbReference type="InterPro" id="IPR011763">
    <property type="entry name" value="COA_CT_C"/>
</dbReference>
<dbReference type="InterPro" id="IPR051047">
    <property type="entry name" value="AccD/PCCB"/>
</dbReference>
<reference evidence="5" key="1">
    <citation type="submission" date="2013-02" db="EMBL/GenBank/DDBJ databases">
        <title>The complete genome sequence of Corynebacterium casei LMG S-19264 (=DSM 44701).</title>
        <authorList>
            <person name="Ruckert C."/>
            <person name="Albersmeier A."/>
            <person name="Kalinowski J."/>
        </authorList>
    </citation>
    <scope>NUCLEOTIDE SEQUENCE [LARGE SCALE GENOMIC DNA]</scope>
    <source>
        <strain evidence="5">LMG S-19264</strain>
    </source>
</reference>
<gene>
    <name evidence="4" type="ORF">CCASEI_03595</name>
</gene>
<accession>A0ABN4CA19</accession>
<dbReference type="RefSeq" id="WP_006821479.1">
    <property type="nucleotide sequence ID" value="NZ_CP004350.1"/>
</dbReference>
<keyword evidence="5" id="KW-1185">Reference proteome</keyword>
<feature type="domain" description="CoA carboxyltransferase C-terminal" evidence="3">
    <location>
        <begin position="278"/>
        <end position="513"/>
    </location>
</feature>
<dbReference type="GeneID" id="82876902"/>
<dbReference type="PANTHER" id="PTHR43842:SF2">
    <property type="entry name" value="PROPIONYL-COA CARBOXYLASE BETA CHAIN, MITOCHONDRIAL"/>
    <property type="match status" value="1"/>
</dbReference>
<protein>
    <submittedName>
        <fullName evidence="4">Acyl-CoA carboxylase subunit beta</fullName>
    </submittedName>
</protein>
<feature type="domain" description="CoA carboxyltransferase N-terminal" evidence="2">
    <location>
        <begin position="1"/>
        <end position="264"/>
    </location>
</feature>
<dbReference type="SUPFAM" id="SSF52096">
    <property type="entry name" value="ClpP/crotonase"/>
    <property type="match status" value="2"/>
</dbReference>
<evidence type="ECO:0000259" key="2">
    <source>
        <dbReference type="PROSITE" id="PS50980"/>
    </source>
</evidence>
<dbReference type="InterPro" id="IPR034733">
    <property type="entry name" value="AcCoA_carboxyl_beta"/>
</dbReference>
<dbReference type="Pfam" id="PF01039">
    <property type="entry name" value="Carboxyl_trans"/>
    <property type="match status" value="1"/>
</dbReference>